<organism evidence="3 4">
    <name type="scientific">Anguilla anguilla</name>
    <name type="common">European freshwater eel</name>
    <name type="synonym">Muraena anguilla</name>
    <dbReference type="NCBI Taxonomy" id="7936"/>
    <lineage>
        <taxon>Eukaryota</taxon>
        <taxon>Metazoa</taxon>
        <taxon>Chordata</taxon>
        <taxon>Craniata</taxon>
        <taxon>Vertebrata</taxon>
        <taxon>Euteleostomi</taxon>
        <taxon>Actinopterygii</taxon>
        <taxon>Neopterygii</taxon>
        <taxon>Teleostei</taxon>
        <taxon>Anguilliformes</taxon>
        <taxon>Anguillidae</taxon>
        <taxon>Anguilla</taxon>
    </lineage>
</organism>
<dbReference type="AlphaFoldDB" id="A0A9D3LUX8"/>
<dbReference type="EMBL" id="JAFIRN010000013">
    <property type="protein sequence ID" value="KAG5837454.1"/>
    <property type="molecule type" value="Genomic_DNA"/>
</dbReference>
<dbReference type="Gene3D" id="3.30.70.960">
    <property type="entry name" value="SEA domain"/>
    <property type="match status" value="1"/>
</dbReference>
<dbReference type="InterPro" id="IPR033223">
    <property type="entry name" value="TTMP"/>
</dbReference>
<proteinExistence type="predicted"/>
<accession>A0A9D3LUX8</accession>
<comment type="caution">
    <text evidence="3">The sequence shown here is derived from an EMBL/GenBank/DDBJ whole genome shotgun (WGS) entry which is preliminary data.</text>
</comment>
<gene>
    <name evidence="3" type="ORF">ANANG_G00239420</name>
</gene>
<reference evidence="3" key="1">
    <citation type="submission" date="2021-01" db="EMBL/GenBank/DDBJ databases">
        <title>A chromosome-scale assembly of European eel, Anguilla anguilla.</title>
        <authorList>
            <person name="Henkel C."/>
            <person name="Jong-Raadsen S.A."/>
            <person name="Dufour S."/>
            <person name="Weltzien F.-A."/>
            <person name="Palstra A.P."/>
            <person name="Pelster B."/>
            <person name="Spaink H.P."/>
            <person name="Van Den Thillart G.E."/>
            <person name="Jansen H."/>
            <person name="Zahm M."/>
            <person name="Klopp C."/>
            <person name="Cedric C."/>
            <person name="Louis A."/>
            <person name="Berthelot C."/>
            <person name="Parey E."/>
            <person name="Roest Crollius H."/>
            <person name="Montfort J."/>
            <person name="Robinson-Rechavi M."/>
            <person name="Bucao C."/>
            <person name="Bouchez O."/>
            <person name="Gislard M."/>
            <person name="Lluch J."/>
            <person name="Milhes M."/>
            <person name="Lampietro C."/>
            <person name="Lopez Roques C."/>
            <person name="Donnadieu C."/>
            <person name="Braasch I."/>
            <person name="Desvignes T."/>
            <person name="Postlethwait J."/>
            <person name="Bobe J."/>
            <person name="Guiguen Y."/>
            <person name="Dirks R."/>
        </authorList>
    </citation>
    <scope>NUCLEOTIDE SEQUENCE</scope>
    <source>
        <strain evidence="3">Tag_6206</strain>
        <tissue evidence="3">Liver</tissue>
    </source>
</reference>
<feature type="region of interest" description="Disordered" evidence="1">
    <location>
        <begin position="35"/>
        <end position="69"/>
    </location>
</feature>
<evidence type="ECO:0000256" key="1">
    <source>
        <dbReference type="SAM" id="MobiDB-lite"/>
    </source>
</evidence>
<keyword evidence="2" id="KW-1133">Transmembrane helix</keyword>
<feature type="transmembrane region" description="Helical" evidence="2">
    <location>
        <begin position="136"/>
        <end position="159"/>
    </location>
</feature>
<evidence type="ECO:0008006" key="5">
    <source>
        <dbReference type="Google" id="ProtNLM"/>
    </source>
</evidence>
<dbReference type="PANTHER" id="PTHR14636:SF1">
    <property type="entry name" value="TPA-INDUCED TRANSMEMBRANE PROTEIN"/>
    <property type="match status" value="1"/>
</dbReference>
<sequence length="302" mass="33984">MNGDIELQHFPTETDESFDKNNLQNEHAVRHQETACEDQSFHDKPEATEESHLLSAEQNNGVHGIQRGGTGKRSFVIDVTLEKKNQPTEPEPVTLVPERNSVSAPALQATAESENATGGKDLLGRLNRKVVWRLRLWMIIALILLVVAILAIVLGLVLWEVLYEDEDDKFDRKSFVVPLFYNGSLRLVSQDVPEDLLTSNQSRALIEKELYSLYNSSPALGRYFSGVGLTTVRNGSVTANYWLKFLMPQEHKQLLRYTLSREMVYNVLRQHLYDQEPGAGPLLYIDPAAIHMEGGNGTLISN</sequence>
<feature type="compositionally biased region" description="Basic and acidic residues" evidence="1">
    <location>
        <begin position="35"/>
        <end position="52"/>
    </location>
</feature>
<dbReference type="SUPFAM" id="SSF82671">
    <property type="entry name" value="SEA domain"/>
    <property type="match status" value="1"/>
</dbReference>
<name>A0A9D3LUX8_ANGAN</name>
<dbReference type="InterPro" id="IPR036364">
    <property type="entry name" value="SEA_dom_sf"/>
</dbReference>
<keyword evidence="2" id="KW-0812">Transmembrane</keyword>
<keyword evidence="2" id="KW-0472">Membrane</keyword>
<evidence type="ECO:0000313" key="3">
    <source>
        <dbReference type="EMBL" id="KAG5837454.1"/>
    </source>
</evidence>
<evidence type="ECO:0000313" key="4">
    <source>
        <dbReference type="Proteomes" id="UP001044222"/>
    </source>
</evidence>
<evidence type="ECO:0000256" key="2">
    <source>
        <dbReference type="SAM" id="Phobius"/>
    </source>
</evidence>
<keyword evidence="4" id="KW-1185">Reference proteome</keyword>
<dbReference type="Proteomes" id="UP001044222">
    <property type="component" value="Chromosome 13"/>
</dbReference>
<dbReference type="PANTHER" id="PTHR14636">
    <property type="entry name" value="TPA-INDUCED TRANSMEMBRANE PROTEIN"/>
    <property type="match status" value="1"/>
</dbReference>
<protein>
    <recommendedName>
        <fullName evidence="5">SEA domain-containing protein</fullName>
    </recommendedName>
</protein>